<dbReference type="InterPro" id="IPR013385">
    <property type="entry name" value="T3SS_SpaO/YscQ/SpaO"/>
</dbReference>
<evidence type="ECO:0000256" key="2">
    <source>
        <dbReference type="SAM" id="MobiDB-lite"/>
    </source>
</evidence>
<dbReference type="GO" id="GO:0030254">
    <property type="term" value="P:protein secretion by the type III secretion system"/>
    <property type="evidence" value="ECO:0007669"/>
    <property type="project" value="InterPro"/>
</dbReference>
<dbReference type="InterPro" id="IPR036429">
    <property type="entry name" value="SpoA-like_sf"/>
</dbReference>
<dbReference type="KEGG" id="kma:B9H00_02680"/>
<reference evidence="4 5" key="1">
    <citation type="submission" date="2017-05" db="EMBL/GenBank/DDBJ databases">
        <authorList>
            <person name="Song R."/>
            <person name="Chenine A.L."/>
            <person name="Ruprecht R.M."/>
        </authorList>
    </citation>
    <scope>NUCLEOTIDE SEQUENCE [LARGE SCALE GENOMIC DNA]</scope>
    <source>
        <strain evidence="4">SW32</strain>
    </source>
</reference>
<comment type="similarity">
    <text evidence="1">Belongs to the FliN/MopA/SpaO family.</text>
</comment>
<dbReference type="EMBL" id="CP021358">
    <property type="protein sequence ID" value="ART62114.1"/>
    <property type="molecule type" value="Genomic_DNA"/>
</dbReference>
<evidence type="ECO:0000259" key="3">
    <source>
        <dbReference type="Pfam" id="PF01052"/>
    </source>
</evidence>
<dbReference type="PANTHER" id="PTHR30034:SF6">
    <property type="entry name" value="YOP PROTEINS TRANSLOCATION PROTEIN Q"/>
    <property type="match status" value="1"/>
</dbReference>
<gene>
    <name evidence="4" type="ORF">B9H00_02680</name>
</gene>
<dbReference type="Pfam" id="PF01052">
    <property type="entry name" value="FliMN_C"/>
    <property type="match status" value="1"/>
</dbReference>
<dbReference type="GO" id="GO:0071978">
    <property type="term" value="P:bacterial-type flagellum-dependent swarming motility"/>
    <property type="evidence" value="ECO:0007669"/>
    <property type="project" value="TreeGrafter"/>
</dbReference>
<dbReference type="GO" id="GO:0003774">
    <property type="term" value="F:cytoskeletal motor activity"/>
    <property type="evidence" value="ECO:0007669"/>
    <property type="project" value="InterPro"/>
</dbReference>
<protein>
    <recommendedName>
        <fullName evidence="3">Flagellar motor switch protein FliN-like C-terminal domain-containing protein</fullName>
    </recommendedName>
</protein>
<dbReference type="AlphaFoldDB" id="A0A240UKT9"/>
<dbReference type="Proteomes" id="UP000194457">
    <property type="component" value="Chromosome"/>
</dbReference>
<evidence type="ECO:0000256" key="1">
    <source>
        <dbReference type="ARBA" id="ARBA00009226"/>
    </source>
</evidence>
<feature type="compositionally biased region" description="Polar residues" evidence="2">
    <location>
        <begin position="275"/>
        <end position="289"/>
    </location>
</feature>
<dbReference type="InterPro" id="IPR001172">
    <property type="entry name" value="FliN_T3SS_HrcQb"/>
</dbReference>
<dbReference type="InterPro" id="IPR001543">
    <property type="entry name" value="FliN-like_C"/>
</dbReference>
<evidence type="ECO:0000313" key="4">
    <source>
        <dbReference type="EMBL" id="ART62114.1"/>
    </source>
</evidence>
<dbReference type="PANTHER" id="PTHR30034">
    <property type="entry name" value="FLAGELLAR MOTOR SWITCH PROTEIN FLIM"/>
    <property type="match status" value="1"/>
</dbReference>
<feature type="domain" description="Flagellar motor switch protein FliN-like C-terminal" evidence="3">
    <location>
        <begin position="295"/>
        <end position="364"/>
    </location>
</feature>
<dbReference type="GO" id="GO:0009425">
    <property type="term" value="C:bacterial-type flagellum basal body"/>
    <property type="evidence" value="ECO:0007669"/>
    <property type="project" value="InterPro"/>
</dbReference>
<sequence>MPSILRRFDPDMLSLHNALHCPREPLVLEWDGHTVHLSLVHDALLPAEKVHFRLCVGDEFINIACNWRTLDLLGAHPARQRSLRQVDPDLAALWLESVWLSWLEPLETFLDADIRVESVPENNAIEKGIRGHTVNQEMMLLLSPESSNEPYLVRIELSATLLIRLQPLLDRHFPRQQHSGSAITTTVTVSTGLQHLALREWRSLQPGDVVLLEQPYGDPTQAEVIVGGCYIAEARVSSEGPTLTSSLRSEGKHHASVTAPDTPLQELDQKEDSMNESSPDNTSPDQEQATGDRADLNDLPLRLTCELGRLELTLGELRELGDGSVLPLGKRPERAVDLVINGRRMGLGRLVMIGDDLGVQIERLNLDG</sequence>
<dbReference type="PRINTS" id="PR00956">
    <property type="entry name" value="FLGMOTORFLIN"/>
</dbReference>
<accession>A0A240UKT9</accession>
<proteinExistence type="inferred from homology"/>
<dbReference type="GO" id="GO:0050918">
    <property type="term" value="P:positive chemotaxis"/>
    <property type="evidence" value="ECO:0007669"/>
    <property type="project" value="TreeGrafter"/>
</dbReference>
<evidence type="ECO:0000313" key="5">
    <source>
        <dbReference type="Proteomes" id="UP000194457"/>
    </source>
</evidence>
<feature type="region of interest" description="Disordered" evidence="2">
    <location>
        <begin position="241"/>
        <end position="297"/>
    </location>
</feature>
<keyword evidence="5" id="KW-1185">Reference proteome</keyword>
<organism evidence="4 5">
    <name type="scientific">Kushneria marisflavi</name>
    <dbReference type="NCBI Taxonomy" id="157779"/>
    <lineage>
        <taxon>Bacteria</taxon>
        <taxon>Pseudomonadati</taxon>
        <taxon>Pseudomonadota</taxon>
        <taxon>Gammaproteobacteria</taxon>
        <taxon>Oceanospirillales</taxon>
        <taxon>Halomonadaceae</taxon>
        <taxon>Kushneria</taxon>
    </lineage>
</organism>
<dbReference type="SUPFAM" id="SSF101801">
    <property type="entry name" value="Surface presentation of antigens (SPOA)"/>
    <property type="match status" value="2"/>
</dbReference>
<dbReference type="Gene3D" id="2.30.330.10">
    <property type="entry name" value="SpoA-like"/>
    <property type="match status" value="2"/>
</dbReference>
<dbReference type="NCBIfam" id="TIGR02551">
    <property type="entry name" value="SpaO_YscQ"/>
    <property type="match status" value="1"/>
</dbReference>
<name>A0A240UKT9_9GAMM</name>